<reference evidence="3" key="1">
    <citation type="submission" date="2015-01" db="EMBL/GenBank/DDBJ databases">
        <title>The Genome Sequence of Cryptococcus gattii CA1280.</title>
        <authorList>
            <consortium name="The Broad Institute Genomics Platform"/>
            <person name="Cuomo C."/>
            <person name="Litvintseva A."/>
            <person name="Chen Y."/>
            <person name="Heitman J."/>
            <person name="Sun S."/>
            <person name="Springer D."/>
            <person name="Dromer F."/>
            <person name="Young S."/>
            <person name="Zeng Q."/>
            <person name="Gargeya S."/>
            <person name="Abouelleil A."/>
            <person name="Alvarado L."/>
            <person name="Chapman S.B."/>
            <person name="Gainer-Dewar J."/>
            <person name="Goldberg J."/>
            <person name="Griggs A."/>
            <person name="Gujja S."/>
            <person name="Hansen M."/>
            <person name="Howarth C."/>
            <person name="Imamovic A."/>
            <person name="Larimer J."/>
            <person name="Murphy C."/>
            <person name="Naylor J."/>
            <person name="Pearson M."/>
            <person name="Priest M."/>
            <person name="Roberts A."/>
            <person name="Saif S."/>
            <person name="Shea T."/>
            <person name="Sykes S."/>
            <person name="Wortman J."/>
            <person name="Nusbaum C."/>
            <person name="Birren B."/>
        </authorList>
    </citation>
    <scope>NUCLEOTIDE SEQUENCE [LARGE SCALE GENOMIC DNA]</scope>
    <source>
        <strain evidence="3">CA1280</strain>
    </source>
</reference>
<feature type="compositionally biased region" description="Low complexity" evidence="1">
    <location>
        <begin position="86"/>
        <end position="132"/>
    </location>
</feature>
<dbReference type="InterPro" id="IPR022124">
    <property type="entry name" value="DUF3659"/>
</dbReference>
<protein>
    <recommendedName>
        <fullName evidence="2">DUF6987 domain-containing protein</fullName>
    </recommendedName>
</protein>
<dbReference type="AlphaFoldDB" id="A0A0D0VC99"/>
<feature type="compositionally biased region" description="Acidic residues" evidence="1">
    <location>
        <begin position="197"/>
        <end position="263"/>
    </location>
</feature>
<feature type="compositionally biased region" description="Basic and acidic residues" evidence="1">
    <location>
        <begin position="393"/>
        <end position="404"/>
    </location>
</feature>
<accession>A0A0D0VC99</accession>
<feature type="compositionally biased region" description="Polar residues" evidence="1">
    <location>
        <begin position="13"/>
        <end position="24"/>
    </location>
</feature>
<dbReference type="EMBL" id="KN847990">
    <property type="protein sequence ID" value="KIR45171.1"/>
    <property type="molecule type" value="Genomic_DNA"/>
</dbReference>
<feature type="compositionally biased region" description="Basic and acidic residues" evidence="1">
    <location>
        <begin position="163"/>
        <end position="177"/>
    </location>
</feature>
<dbReference type="OrthoDB" id="2576171at2759"/>
<dbReference type="HOGENOM" id="CLU_002822_2_0_1"/>
<name>A0A0D0VC99_CRYGA</name>
<feature type="compositionally biased region" description="Basic and acidic residues" evidence="1">
    <location>
        <begin position="792"/>
        <end position="846"/>
    </location>
</feature>
<feature type="region of interest" description="Disordered" evidence="1">
    <location>
        <begin position="705"/>
        <end position="734"/>
    </location>
</feature>
<dbReference type="PANTHER" id="PTHR39461:SF1">
    <property type="entry name" value="LEA DOMAIN PROTEIN (AFU_ORTHOLOGUE AFUA_8G04920)"/>
    <property type="match status" value="1"/>
</dbReference>
<feature type="compositionally biased region" description="Low complexity" evidence="1">
    <location>
        <begin position="48"/>
        <end position="58"/>
    </location>
</feature>
<evidence type="ECO:0000313" key="3">
    <source>
        <dbReference type="EMBL" id="KIR45171.1"/>
    </source>
</evidence>
<feature type="compositionally biased region" description="Basic and acidic residues" evidence="1">
    <location>
        <begin position="708"/>
        <end position="721"/>
    </location>
</feature>
<feature type="region of interest" description="Disordered" evidence="1">
    <location>
        <begin position="919"/>
        <end position="946"/>
    </location>
</feature>
<feature type="domain" description="DUF6987" evidence="2">
    <location>
        <begin position="845"/>
        <end position="1040"/>
    </location>
</feature>
<dbReference type="PANTHER" id="PTHR39461">
    <property type="entry name" value="LEA DOMAIN PROTEIN (AFU_ORTHOLOGUE AFUA_8G04920)"/>
    <property type="match status" value="1"/>
</dbReference>
<sequence length="1046" mass="109938">MTSLGQKKASPSPFKTPQKASQNPEGALGGAKDTVSGATDTGGDTVSGAADKAPGPAKDAGKTAGGTTKDVGSKTSETAPKPPATPKTAAKPPASPKTAAKPPASPKTAAKPPASPKTAAKPPVSPKTAAKPPASPNTAQKTPVTPKKAPKPKEAVGTSSTGKKVEKNTDKIQKQGKDAAATPQKQDVEPTSAGKDTEEEEPPQQESDNDEDNEENQEEGEGEDEGEGEGEGEDEGEGEGEGKDEEEEESAGAVEEEPEEQEQEQSGSAAGSDNEEVAEADTQDEAAEDAGGEVQGAKDDIAGHVGKVGKGAKSKIAENEEPVGQVSQGKPQPGAAVSQAGDNVEDKGDVVGEASSDEKQPVPTVDEEGGAGQALDKANEAKPDFTGPLSLDEDGKVKDADDRTIANVSEEEAKKLEGSEIADIDASGNLMNKEGEVIGSAELAQATEQIDYSVLKGLSPNKAGNLVAKDGITVGRIVEGNLKKLQGRRCTAKGEFFDDAGKKIGQAEPIPEDERSNPEGAPFEDFEGATVQQNGDVVHNGEKVGEIVEGDAKKIAGKAVDADGDVVDKSGTIVGKAKRWYKPDDPEPEKLDLSLLAGNRVNKSGYVVDNSGKLLGRVVEGDPAKLVGKMCDKEGQIWNEGGSIVGRAELLPESEREGQKEGPFSDFQPATVRKDGKVIDNSGTVIGRLVEGDAKHLQGKSVDEQGDVVDKNGNKIGSAERWEEEEKVEEKHPAAGLKVNSEGAVIDKDGNTVAKLTEGEIARCRGKEIDNDGDVVDGKGKSIGHVTLLQDLPKRDEAAEQKKAEEEEARKAAEQKEAKEEEARRVAEQKKAEEDKERKEKEEEELKKLEGDKKLAKRMAYEVDSTLDRIKPVLDEMIDLIEDAQSKPKEEVNQDELVKKVKPLIHKSSDILNQCNSNIREMDPDGRMQQQAKENAATGEASPEERHLAEGLKRLSTDVTDAIRRGKKGIEGMPEAKKGISPLWHLLEQPLVQIIAAVGLLLSGVLGLVNQLLGGLGLNGLLSGLLGGLGLDKILGGLGVPKLGGK</sequence>
<evidence type="ECO:0000259" key="2">
    <source>
        <dbReference type="Pfam" id="PF22485"/>
    </source>
</evidence>
<dbReference type="Pfam" id="PF12396">
    <property type="entry name" value="DUF3659"/>
    <property type="match status" value="6"/>
</dbReference>
<feature type="region of interest" description="Disordered" evidence="1">
    <location>
        <begin position="787"/>
        <end position="846"/>
    </location>
</feature>
<feature type="compositionally biased region" description="Acidic residues" evidence="1">
    <location>
        <begin position="273"/>
        <end position="291"/>
    </location>
</feature>
<gene>
    <name evidence="3" type="ORF">I312_05502</name>
</gene>
<dbReference type="InterPro" id="IPR054256">
    <property type="entry name" value="DUF6987"/>
</dbReference>
<dbReference type="Pfam" id="PF22485">
    <property type="entry name" value="DUF6987"/>
    <property type="match status" value="1"/>
</dbReference>
<feature type="region of interest" description="Disordered" evidence="1">
    <location>
        <begin position="1"/>
        <end position="411"/>
    </location>
</feature>
<evidence type="ECO:0000256" key="1">
    <source>
        <dbReference type="SAM" id="MobiDB-lite"/>
    </source>
</evidence>
<feature type="compositionally biased region" description="Basic and acidic residues" evidence="1">
    <location>
        <begin position="344"/>
        <end position="360"/>
    </location>
</feature>
<proteinExistence type="predicted"/>
<organism evidence="3">
    <name type="scientific">Cryptococcus bacillisporus CA1280</name>
    <dbReference type="NCBI Taxonomy" id="1296109"/>
    <lineage>
        <taxon>Eukaryota</taxon>
        <taxon>Fungi</taxon>
        <taxon>Dikarya</taxon>
        <taxon>Basidiomycota</taxon>
        <taxon>Agaricomycotina</taxon>
        <taxon>Tremellomycetes</taxon>
        <taxon>Tremellales</taxon>
        <taxon>Cryptococcaceae</taxon>
        <taxon>Cryptococcus</taxon>
        <taxon>Cryptococcus gattii species complex</taxon>
    </lineage>
</organism>